<comment type="caution">
    <text evidence="1">The sequence shown here is derived from an EMBL/GenBank/DDBJ whole genome shotgun (WGS) entry which is preliminary data.</text>
</comment>
<organism evidence="1 2">
    <name type="scientific">Dreissena polymorpha</name>
    <name type="common">Zebra mussel</name>
    <name type="synonym">Mytilus polymorpha</name>
    <dbReference type="NCBI Taxonomy" id="45954"/>
    <lineage>
        <taxon>Eukaryota</taxon>
        <taxon>Metazoa</taxon>
        <taxon>Spiralia</taxon>
        <taxon>Lophotrochozoa</taxon>
        <taxon>Mollusca</taxon>
        <taxon>Bivalvia</taxon>
        <taxon>Autobranchia</taxon>
        <taxon>Heteroconchia</taxon>
        <taxon>Euheterodonta</taxon>
        <taxon>Imparidentia</taxon>
        <taxon>Neoheterodontei</taxon>
        <taxon>Myida</taxon>
        <taxon>Dreissenoidea</taxon>
        <taxon>Dreissenidae</taxon>
        <taxon>Dreissena</taxon>
    </lineage>
</organism>
<accession>A0A9D4RG11</accession>
<evidence type="ECO:0000313" key="1">
    <source>
        <dbReference type="EMBL" id="KAH3864945.1"/>
    </source>
</evidence>
<dbReference type="Proteomes" id="UP000828390">
    <property type="component" value="Unassembled WGS sequence"/>
</dbReference>
<keyword evidence="2" id="KW-1185">Reference proteome</keyword>
<sequence>MVPHNGEYACLTCDNPGKVFKQGKGHCRALPLLKAPTRTSSSILLNAEEALKTSKHVKGVKSSSVLFDIDNFEPEKTLDPEYMHGVLLGTT</sequence>
<dbReference type="AlphaFoldDB" id="A0A9D4RG11"/>
<reference evidence="1" key="2">
    <citation type="submission" date="2020-11" db="EMBL/GenBank/DDBJ databases">
        <authorList>
            <person name="McCartney M.A."/>
            <person name="Auch B."/>
            <person name="Kono T."/>
            <person name="Mallez S."/>
            <person name="Becker A."/>
            <person name="Gohl D.M."/>
            <person name="Silverstein K.A.T."/>
            <person name="Koren S."/>
            <person name="Bechman K.B."/>
            <person name="Herman A."/>
            <person name="Abrahante J.E."/>
            <person name="Garbe J."/>
        </authorList>
    </citation>
    <scope>NUCLEOTIDE SEQUENCE</scope>
    <source>
        <strain evidence="1">Duluth1</strain>
        <tissue evidence="1">Whole animal</tissue>
    </source>
</reference>
<evidence type="ECO:0000313" key="2">
    <source>
        <dbReference type="Proteomes" id="UP000828390"/>
    </source>
</evidence>
<reference evidence="1" key="1">
    <citation type="journal article" date="2019" name="bioRxiv">
        <title>The Genome of the Zebra Mussel, Dreissena polymorpha: A Resource for Invasive Species Research.</title>
        <authorList>
            <person name="McCartney M.A."/>
            <person name="Auch B."/>
            <person name="Kono T."/>
            <person name="Mallez S."/>
            <person name="Zhang Y."/>
            <person name="Obille A."/>
            <person name="Becker A."/>
            <person name="Abrahante J.E."/>
            <person name="Garbe J."/>
            <person name="Badalamenti J.P."/>
            <person name="Herman A."/>
            <person name="Mangelson H."/>
            <person name="Liachko I."/>
            <person name="Sullivan S."/>
            <person name="Sone E.D."/>
            <person name="Koren S."/>
            <person name="Silverstein K.A.T."/>
            <person name="Beckman K.B."/>
            <person name="Gohl D.M."/>
        </authorList>
    </citation>
    <scope>NUCLEOTIDE SEQUENCE</scope>
    <source>
        <strain evidence="1">Duluth1</strain>
        <tissue evidence="1">Whole animal</tissue>
    </source>
</reference>
<gene>
    <name evidence="1" type="ORF">DPMN_027978</name>
</gene>
<dbReference type="EMBL" id="JAIWYP010000002">
    <property type="protein sequence ID" value="KAH3864945.1"/>
    <property type="molecule type" value="Genomic_DNA"/>
</dbReference>
<name>A0A9D4RG11_DREPO</name>
<protein>
    <submittedName>
        <fullName evidence="1">Uncharacterized protein</fullName>
    </submittedName>
</protein>
<proteinExistence type="predicted"/>